<protein>
    <submittedName>
        <fullName evidence="1">Uncharacterized protein</fullName>
    </submittedName>
</protein>
<reference evidence="1" key="3">
    <citation type="submission" date="2015-03" db="EMBL/GenBank/DDBJ databases">
        <authorList>
            <person name="Murphy D."/>
        </authorList>
    </citation>
    <scope>NUCLEOTIDE SEQUENCE [LARGE SCALE GENOMIC DNA]</scope>
    <source>
        <strain evidence="1">K00500041</strain>
    </source>
</reference>
<dbReference type="EMBL" id="CSAE01000449">
    <property type="protein sequence ID" value="COW31519.1"/>
    <property type="molecule type" value="Genomic_DNA"/>
</dbReference>
<proteinExistence type="predicted"/>
<dbReference type="EMBL" id="CSBK01000646">
    <property type="protein sequence ID" value="COX70090.1"/>
    <property type="molecule type" value="Genomic_DNA"/>
</dbReference>
<accession>A0A0U0TK84</accession>
<evidence type="ECO:0000313" key="3">
    <source>
        <dbReference type="Proteomes" id="UP000038802"/>
    </source>
</evidence>
<organism evidence="1 3">
    <name type="scientific">Mycobacterium tuberculosis</name>
    <dbReference type="NCBI Taxonomy" id="1773"/>
    <lineage>
        <taxon>Bacteria</taxon>
        <taxon>Bacillati</taxon>
        <taxon>Actinomycetota</taxon>
        <taxon>Actinomycetes</taxon>
        <taxon>Mycobacteriales</taxon>
        <taxon>Mycobacteriaceae</taxon>
        <taxon>Mycobacterium</taxon>
        <taxon>Mycobacterium tuberculosis complex</taxon>
    </lineage>
</organism>
<evidence type="ECO:0000313" key="2">
    <source>
        <dbReference type="EMBL" id="COX70090.1"/>
    </source>
</evidence>
<sequence>MSICLTLAIAERTGPSIRVRHITRVPGHHNHSYP</sequence>
<evidence type="ECO:0000313" key="1">
    <source>
        <dbReference type="EMBL" id="COW31519.1"/>
    </source>
</evidence>
<dbReference type="AlphaFoldDB" id="A0A0U0TK84"/>
<reference evidence="3 4" key="1">
    <citation type="submission" date="2015-03" db="EMBL/GenBank/DDBJ databases">
        <authorList>
            <consortium name="Pathogen Informatics"/>
        </authorList>
    </citation>
    <scope>NUCLEOTIDE SEQUENCE [LARGE SCALE GENOMIC DNA]</scope>
    <source>
        <strain evidence="3">K00500041</strain>
        <strain evidence="4">N09902308</strain>
    </source>
</reference>
<gene>
    <name evidence="1" type="ORF">ERS007703_03363</name>
    <name evidence="2" type="ORF">ERS007739_01622</name>
</gene>
<evidence type="ECO:0000313" key="4">
    <source>
        <dbReference type="Proteomes" id="UP000039021"/>
    </source>
</evidence>
<name>A0A0U0TK84_MYCTX</name>
<dbReference type="Proteomes" id="UP000039021">
    <property type="component" value="Unassembled WGS sequence"/>
</dbReference>
<reference evidence="2" key="2">
    <citation type="submission" date="2015-03" db="EMBL/GenBank/DDBJ databases">
        <authorList>
            <consortium name="Pathogen Informatics"/>
            <person name="Murphy D."/>
        </authorList>
    </citation>
    <scope>NUCLEOTIDE SEQUENCE</scope>
    <source>
        <strain evidence="2">N09902308</strain>
    </source>
</reference>
<dbReference type="Proteomes" id="UP000038802">
    <property type="component" value="Unassembled WGS sequence"/>
</dbReference>